<evidence type="ECO:0000313" key="2">
    <source>
        <dbReference type="EMBL" id="VFR64285.1"/>
    </source>
</evidence>
<protein>
    <submittedName>
        <fullName evidence="2">Transcriptional regulator, LysR family</fullName>
    </submittedName>
</protein>
<proteinExistence type="predicted"/>
<reference evidence="2" key="1">
    <citation type="submission" date="2019-03" db="EMBL/GenBank/DDBJ databases">
        <authorList>
            <person name="Danneels B."/>
        </authorList>
    </citation>
    <scope>NUCLEOTIDE SEQUENCE</scope>
</reference>
<dbReference type="EMBL" id="CAADIG010000036">
    <property type="protein sequence ID" value="VFR51723.1"/>
    <property type="molecule type" value="Genomic_DNA"/>
</dbReference>
<evidence type="ECO:0000313" key="1">
    <source>
        <dbReference type="EMBL" id="VFR51723.1"/>
    </source>
</evidence>
<accession>A0A484SR35</accession>
<sequence>MTFPRCRAVAYQEIAGRTEPETLSSHRAQQAANTSWKTVPAARGVWLLHCSRRLTAYRLSQVASRPISLSEEVAPSRLPTLLALCRKEEPEAKIRLYEAPLSLHIKELHDVLST</sequence>
<dbReference type="AlphaFoldDB" id="A0A484SR35"/>
<dbReference type="EMBL" id="CAADID010000014">
    <property type="protein sequence ID" value="VFR64285.1"/>
    <property type="molecule type" value="Genomic_DNA"/>
</dbReference>
<gene>
    <name evidence="1" type="ORF">ANT2_3926</name>
    <name evidence="2" type="ORF">ANT3_3929</name>
</gene>
<organism evidence="2">
    <name type="scientific">plant metagenome</name>
    <dbReference type="NCBI Taxonomy" id="1297885"/>
    <lineage>
        <taxon>unclassified sequences</taxon>
        <taxon>metagenomes</taxon>
        <taxon>organismal metagenomes</taxon>
    </lineage>
</organism>
<name>A0A484SR35_9ZZZZ</name>